<evidence type="ECO:0000313" key="2">
    <source>
        <dbReference type="Proteomes" id="UP000287651"/>
    </source>
</evidence>
<dbReference type="EMBL" id="AMZH03008856">
    <property type="protein sequence ID" value="RRT58065.1"/>
    <property type="molecule type" value="Genomic_DNA"/>
</dbReference>
<evidence type="ECO:0000313" key="1">
    <source>
        <dbReference type="EMBL" id="RRT58065.1"/>
    </source>
</evidence>
<dbReference type="AlphaFoldDB" id="A0A426Z248"/>
<proteinExistence type="predicted"/>
<protein>
    <submittedName>
        <fullName evidence="1">Uncharacterized protein</fullName>
    </submittedName>
</protein>
<accession>A0A426Z248</accession>
<gene>
    <name evidence="1" type="ORF">B296_00023823</name>
</gene>
<sequence>MLRQMLSRVIGMGLQGVHGERPILLPYPHGKVNEHLPSFIERLYCESLRIDS</sequence>
<name>A0A426Z248_ENSVE</name>
<organism evidence="1 2">
    <name type="scientific">Ensete ventricosum</name>
    <name type="common">Abyssinian banana</name>
    <name type="synonym">Musa ensete</name>
    <dbReference type="NCBI Taxonomy" id="4639"/>
    <lineage>
        <taxon>Eukaryota</taxon>
        <taxon>Viridiplantae</taxon>
        <taxon>Streptophyta</taxon>
        <taxon>Embryophyta</taxon>
        <taxon>Tracheophyta</taxon>
        <taxon>Spermatophyta</taxon>
        <taxon>Magnoliopsida</taxon>
        <taxon>Liliopsida</taxon>
        <taxon>Zingiberales</taxon>
        <taxon>Musaceae</taxon>
        <taxon>Ensete</taxon>
    </lineage>
</organism>
<comment type="caution">
    <text evidence="1">The sequence shown here is derived from an EMBL/GenBank/DDBJ whole genome shotgun (WGS) entry which is preliminary data.</text>
</comment>
<reference evidence="1 2" key="1">
    <citation type="journal article" date="2014" name="Agronomy (Basel)">
        <title>A Draft Genome Sequence for Ensete ventricosum, the Drought-Tolerant Tree Against Hunger.</title>
        <authorList>
            <person name="Harrison J."/>
            <person name="Moore K.A."/>
            <person name="Paszkiewicz K."/>
            <person name="Jones T."/>
            <person name="Grant M."/>
            <person name="Ambacheew D."/>
            <person name="Muzemil S."/>
            <person name="Studholme D.J."/>
        </authorList>
    </citation>
    <scope>NUCLEOTIDE SEQUENCE [LARGE SCALE GENOMIC DNA]</scope>
</reference>
<dbReference type="Proteomes" id="UP000287651">
    <property type="component" value="Unassembled WGS sequence"/>
</dbReference>